<accession>A0A1Q2GUC0</accession>
<feature type="transmembrane region" description="Helical" evidence="1">
    <location>
        <begin position="29"/>
        <end position="49"/>
    </location>
</feature>
<dbReference type="RefSeq" id="WP_077535444.1">
    <property type="nucleotide sequence ID" value="NZ_CP019628.1"/>
</dbReference>
<feature type="transmembrane region" description="Helical" evidence="1">
    <location>
        <begin position="61"/>
        <end position="80"/>
    </location>
</feature>
<keyword evidence="1" id="KW-1133">Transmembrane helix</keyword>
<name>A0A1Q2GUC0_9GAMM</name>
<dbReference type="EMBL" id="CP019628">
    <property type="protein sequence ID" value="AQP98721.1"/>
    <property type="molecule type" value="Genomic_DNA"/>
</dbReference>
<evidence type="ECO:0000256" key="1">
    <source>
        <dbReference type="SAM" id="Phobius"/>
    </source>
</evidence>
<dbReference type="AlphaFoldDB" id="A0A1Q2GUC0"/>
<protein>
    <submittedName>
        <fullName evidence="2">Uncharacterized protein</fullName>
    </submittedName>
</protein>
<feature type="transmembrane region" description="Helical" evidence="1">
    <location>
        <begin position="193"/>
        <end position="214"/>
    </location>
</feature>
<proteinExistence type="predicted"/>
<dbReference type="KEGG" id="paln:B0W48_02240"/>
<keyword evidence="1" id="KW-0472">Membrane</keyword>
<reference evidence="2 3" key="1">
    <citation type="submission" date="2017-02" db="EMBL/GenBank/DDBJ databases">
        <title>Complete genome sequence of the cold-active Pseudoalteromonas aliena strain EH1 isolated from Arctic seawater.</title>
        <authorList>
            <person name="Kim E."/>
            <person name="Heo E."/>
            <person name="Kim H."/>
            <person name="Kim D."/>
        </authorList>
    </citation>
    <scope>NUCLEOTIDE SEQUENCE [LARGE SCALE GENOMIC DNA]</scope>
    <source>
        <strain evidence="2 3">EH1</strain>
    </source>
</reference>
<organism evidence="2 3">
    <name type="scientific">Pseudoalteromonas aliena</name>
    <dbReference type="NCBI Taxonomy" id="247523"/>
    <lineage>
        <taxon>Bacteria</taxon>
        <taxon>Pseudomonadati</taxon>
        <taxon>Pseudomonadota</taxon>
        <taxon>Gammaproteobacteria</taxon>
        <taxon>Alteromonadales</taxon>
        <taxon>Pseudoalteromonadaceae</taxon>
        <taxon>Pseudoalteromonas</taxon>
    </lineage>
</organism>
<evidence type="ECO:0000313" key="3">
    <source>
        <dbReference type="Proteomes" id="UP000188243"/>
    </source>
</evidence>
<dbReference type="Proteomes" id="UP000188243">
    <property type="component" value="Chromosome"/>
</dbReference>
<keyword evidence="1" id="KW-0812">Transmembrane</keyword>
<evidence type="ECO:0000313" key="2">
    <source>
        <dbReference type="EMBL" id="AQP98721.1"/>
    </source>
</evidence>
<feature type="transmembrane region" description="Helical" evidence="1">
    <location>
        <begin position="162"/>
        <end position="181"/>
    </location>
</feature>
<gene>
    <name evidence="2" type="ORF">B0W48_02240</name>
</gene>
<sequence length="267" mass="31238">MEQLFHIATRYYFAFESSKGLNCKMKKNWFFTIALAPLFIGMCCLTYYLLVIDSSTTQKSLSIAALFFSEFAFLFSFTSLQEKKKKLILEKHGEKGGDKRALFRAKRKWLLKELGIKSTEFFITAEQYEKMLKYYFERKTPYENYWQTFFSNLFSDSSKARILSLFIFLMSICFLLVMKGVSDSGVFFELLELNNLISGFFLILLFSFGLHVFIETVKALIRLIGLINSIIIIQFENKCSESDEVLRVFIKDLLLLSRLDNRIKVVN</sequence>